<dbReference type="PANTHER" id="PTHR28629">
    <property type="entry name" value="TRIOKINASE/FMN CYCLASE"/>
    <property type="match status" value="1"/>
</dbReference>
<dbReference type="GO" id="GO:0019563">
    <property type="term" value="P:glycerol catabolic process"/>
    <property type="evidence" value="ECO:0007669"/>
    <property type="project" value="TreeGrafter"/>
</dbReference>
<accession>A0A4D8PRY1</accession>
<dbReference type="InterPro" id="IPR050861">
    <property type="entry name" value="Dihydroxyacetone_Kinase"/>
</dbReference>
<dbReference type="PANTHER" id="PTHR28629:SF4">
    <property type="entry name" value="TRIOKINASE_FMN CYCLASE"/>
    <property type="match status" value="1"/>
</dbReference>
<geneLocation type="plasmid" evidence="4 5">
    <name>p5</name>
</geneLocation>
<gene>
    <name evidence="4" type="ORF">D3093_33010</name>
</gene>
<dbReference type="AlphaFoldDB" id="A0A4D8PRY1"/>
<name>A0A4D8PRY1_9PROT</name>
<dbReference type="EMBL" id="CP032326">
    <property type="protein sequence ID" value="QCO00081.1"/>
    <property type="molecule type" value="Genomic_DNA"/>
</dbReference>
<reference evidence="4 5" key="1">
    <citation type="submission" date="2018-09" db="EMBL/GenBank/DDBJ databases">
        <title>Whole genome based analysis of evolution and adaptive divergence in Indian and Brazilian strains of Azospirillum brasilense.</title>
        <authorList>
            <person name="Singh C."/>
            <person name="Tripathi A.K."/>
        </authorList>
    </citation>
    <scope>NUCLEOTIDE SEQUENCE [LARGE SCALE GENOMIC DNA]</scope>
    <source>
        <strain evidence="4 5">MTCC4035</strain>
        <plasmid evidence="4 5">p5</plasmid>
    </source>
</reference>
<evidence type="ECO:0000256" key="1">
    <source>
        <dbReference type="ARBA" id="ARBA00022679"/>
    </source>
</evidence>
<dbReference type="Proteomes" id="UP000298595">
    <property type="component" value="Plasmid p5"/>
</dbReference>
<dbReference type="KEGG" id="aare:D3093_33010"/>
<evidence type="ECO:0000256" key="2">
    <source>
        <dbReference type="ARBA" id="ARBA00022777"/>
    </source>
</evidence>
<dbReference type="GO" id="GO:0005829">
    <property type="term" value="C:cytosol"/>
    <property type="evidence" value="ECO:0007669"/>
    <property type="project" value="TreeGrafter"/>
</dbReference>
<dbReference type="SMART" id="SM01120">
    <property type="entry name" value="Dak2"/>
    <property type="match status" value="1"/>
</dbReference>
<dbReference type="Gene3D" id="1.25.40.340">
    <property type="match status" value="1"/>
</dbReference>
<organism evidence="4 5">
    <name type="scientific">Azospirillum argentinense</name>
    <dbReference type="NCBI Taxonomy" id="2970906"/>
    <lineage>
        <taxon>Bacteria</taxon>
        <taxon>Pseudomonadati</taxon>
        <taxon>Pseudomonadota</taxon>
        <taxon>Alphaproteobacteria</taxon>
        <taxon>Rhodospirillales</taxon>
        <taxon>Azospirillaceae</taxon>
        <taxon>Azospirillum</taxon>
    </lineage>
</organism>
<feature type="domain" description="DhaL" evidence="3">
    <location>
        <begin position="6"/>
        <end position="206"/>
    </location>
</feature>
<evidence type="ECO:0000313" key="5">
    <source>
        <dbReference type="Proteomes" id="UP000298595"/>
    </source>
</evidence>
<dbReference type="InterPro" id="IPR004007">
    <property type="entry name" value="DhaL_dom"/>
</dbReference>
<dbReference type="SUPFAM" id="SSF101473">
    <property type="entry name" value="DhaL-like"/>
    <property type="match status" value="1"/>
</dbReference>
<keyword evidence="1" id="KW-0808">Transferase</keyword>
<evidence type="ECO:0000313" key="4">
    <source>
        <dbReference type="EMBL" id="QCO00081.1"/>
    </source>
</evidence>
<proteinExistence type="predicted"/>
<keyword evidence="4" id="KW-0614">Plasmid</keyword>
<dbReference type="GO" id="GO:0004371">
    <property type="term" value="F:glycerone kinase activity"/>
    <property type="evidence" value="ECO:0007669"/>
    <property type="project" value="InterPro"/>
</dbReference>
<sequence length="207" mass="21770">MALTIDNLGQALDRLTTTLDAVAAELNALDGRLGDGDLGATLEKCARNLREMRPTLPPDLGQAFKNCAMACSKASGSSFGTLLAVAFLTLSKATAGRTEVPWAELPELLGTVRDALTARGGASLGDKTVLDTLEATRAALASLPEEERNDPAAQHRAAGAAVATTIDAFRDRPNRIGRARMFADRSVGLDDPGMIAFRHMLASLRPA</sequence>
<protein>
    <submittedName>
        <fullName evidence="4">Dihydroxyacetone kinase subunit L</fullName>
    </submittedName>
</protein>
<dbReference type="PROSITE" id="PS51480">
    <property type="entry name" value="DHAL"/>
    <property type="match status" value="1"/>
</dbReference>
<dbReference type="RefSeq" id="WP_137118794.1">
    <property type="nucleotide sequence ID" value="NZ_CP032326.1"/>
</dbReference>
<dbReference type="Pfam" id="PF02734">
    <property type="entry name" value="Dak2"/>
    <property type="match status" value="1"/>
</dbReference>
<evidence type="ECO:0000259" key="3">
    <source>
        <dbReference type="PROSITE" id="PS51480"/>
    </source>
</evidence>
<keyword evidence="2 4" id="KW-0418">Kinase</keyword>
<dbReference type="InterPro" id="IPR036117">
    <property type="entry name" value="DhaL_dom_sf"/>
</dbReference>